<keyword evidence="4" id="KW-0902">Two-component regulatory system</keyword>
<dbReference type="GO" id="GO:0000987">
    <property type="term" value="F:cis-regulatory region sequence-specific DNA binding"/>
    <property type="evidence" value="ECO:0007669"/>
    <property type="project" value="UniProtKB-ARBA"/>
</dbReference>
<comment type="caution">
    <text evidence="12">The sequence shown here is derived from an EMBL/GenBank/DDBJ whole genome shotgun (WGS) entry which is preliminary data.</text>
</comment>
<feature type="domain" description="OmpR/PhoB-type" evidence="11">
    <location>
        <begin position="131"/>
        <end position="230"/>
    </location>
</feature>
<dbReference type="FunFam" id="1.10.10.10:FF:000210">
    <property type="entry name" value="Winged-helix transcriptional response regulator KdpE"/>
    <property type="match status" value="1"/>
</dbReference>
<proteinExistence type="predicted"/>
<dbReference type="PANTHER" id="PTHR48111:SF50">
    <property type="entry name" value="KDP OPERON TRANSCRIPTIONAL REGULATORY PROTEIN KDPE"/>
    <property type="match status" value="1"/>
</dbReference>
<dbReference type="InterPro" id="IPR036388">
    <property type="entry name" value="WH-like_DNA-bd_sf"/>
</dbReference>
<gene>
    <name evidence="12" type="ORF">BG61_19965</name>
</gene>
<dbReference type="Pfam" id="PF00486">
    <property type="entry name" value="Trans_reg_C"/>
    <property type="match status" value="1"/>
</dbReference>
<dbReference type="SUPFAM" id="SSF52172">
    <property type="entry name" value="CheY-like"/>
    <property type="match status" value="1"/>
</dbReference>
<evidence type="ECO:0000256" key="5">
    <source>
        <dbReference type="ARBA" id="ARBA00023015"/>
    </source>
</evidence>
<dbReference type="GO" id="GO:0000156">
    <property type="term" value="F:phosphorelay response regulator activity"/>
    <property type="evidence" value="ECO:0007669"/>
    <property type="project" value="TreeGrafter"/>
</dbReference>
<organism evidence="12 13">
    <name type="scientific">Caballeronia glathei</name>
    <dbReference type="NCBI Taxonomy" id="60547"/>
    <lineage>
        <taxon>Bacteria</taxon>
        <taxon>Pseudomonadati</taxon>
        <taxon>Pseudomonadota</taxon>
        <taxon>Betaproteobacteria</taxon>
        <taxon>Burkholderiales</taxon>
        <taxon>Burkholderiaceae</taxon>
        <taxon>Caballeronia</taxon>
    </lineage>
</organism>
<evidence type="ECO:0000256" key="1">
    <source>
        <dbReference type="ARBA" id="ARBA00004496"/>
    </source>
</evidence>
<dbReference type="FunFam" id="3.40.50.2300:FF:000021">
    <property type="entry name" value="Two-component system response regulator KdpE"/>
    <property type="match status" value="1"/>
</dbReference>
<dbReference type="RefSeq" id="WP_035935531.1">
    <property type="nucleotide sequence ID" value="NZ_CADFFX010000002.1"/>
</dbReference>
<comment type="subcellular location">
    <subcellularLocation>
        <location evidence="1">Cytoplasm</location>
    </subcellularLocation>
</comment>
<dbReference type="PROSITE" id="PS51755">
    <property type="entry name" value="OMPR_PHOB"/>
    <property type="match status" value="1"/>
</dbReference>
<evidence type="ECO:0000259" key="10">
    <source>
        <dbReference type="PROSITE" id="PS50110"/>
    </source>
</evidence>
<evidence type="ECO:0000256" key="6">
    <source>
        <dbReference type="ARBA" id="ARBA00023125"/>
    </source>
</evidence>
<name>A0A069PU79_9BURK</name>
<dbReference type="SMART" id="SM00862">
    <property type="entry name" value="Trans_reg_C"/>
    <property type="match status" value="1"/>
</dbReference>
<dbReference type="STRING" id="60547.GCA_000751215_04465"/>
<dbReference type="GO" id="GO:0042802">
    <property type="term" value="F:identical protein binding"/>
    <property type="evidence" value="ECO:0007669"/>
    <property type="project" value="UniProtKB-ARBA"/>
</dbReference>
<sequence length="232" mass="26389">MIEPTTTIILIEDDKQIRRFVRAKLRDQGMTVFEAETGQQGLIETTNRKPDLLVVDLGLPDRDGLDVIRDVRRWSEMPIIVLTARTGEPDKIAAFDAGADDYLTKPFGIPELLARIKVQFKRRNRGGIDDSSVVRFGPTTVNLATRIVTKDGKSVHLTPIEYRMLDVLVRHAGRVLTRRQLLTEVWGPKHLNDTHYLRIYMGSLRQKLERNAAQPEHLITETGIGYRLIGVQ</sequence>
<evidence type="ECO:0000256" key="2">
    <source>
        <dbReference type="ARBA" id="ARBA00022490"/>
    </source>
</evidence>
<dbReference type="GO" id="GO:0005829">
    <property type="term" value="C:cytosol"/>
    <property type="evidence" value="ECO:0007669"/>
    <property type="project" value="TreeGrafter"/>
</dbReference>
<dbReference type="PANTHER" id="PTHR48111">
    <property type="entry name" value="REGULATOR OF RPOS"/>
    <property type="match status" value="1"/>
</dbReference>
<dbReference type="GO" id="GO:0032993">
    <property type="term" value="C:protein-DNA complex"/>
    <property type="evidence" value="ECO:0007669"/>
    <property type="project" value="TreeGrafter"/>
</dbReference>
<evidence type="ECO:0000256" key="9">
    <source>
        <dbReference type="PROSITE-ProRule" id="PRU01091"/>
    </source>
</evidence>
<keyword evidence="2" id="KW-0963">Cytoplasm</keyword>
<dbReference type="Gene3D" id="1.10.10.10">
    <property type="entry name" value="Winged helix-like DNA-binding domain superfamily/Winged helix DNA-binding domain"/>
    <property type="match status" value="1"/>
</dbReference>
<dbReference type="AlphaFoldDB" id="A0A069PU79"/>
<reference evidence="12 13" key="1">
    <citation type="submission" date="2014-03" db="EMBL/GenBank/DDBJ databases">
        <title>Draft Genome Sequences of Four Burkholderia Strains.</title>
        <authorList>
            <person name="Liu X.Y."/>
            <person name="Li C.X."/>
            <person name="Xu J.H."/>
        </authorList>
    </citation>
    <scope>NUCLEOTIDE SEQUENCE [LARGE SCALE GENOMIC DNA]</scope>
    <source>
        <strain evidence="12 13">DSM 50014</strain>
    </source>
</reference>
<dbReference type="SMART" id="SM00448">
    <property type="entry name" value="REC"/>
    <property type="match status" value="1"/>
</dbReference>
<keyword evidence="5" id="KW-0805">Transcription regulation</keyword>
<evidence type="ECO:0000256" key="4">
    <source>
        <dbReference type="ARBA" id="ARBA00023012"/>
    </source>
</evidence>
<dbReference type="PROSITE" id="PS50110">
    <property type="entry name" value="RESPONSE_REGULATORY"/>
    <property type="match status" value="1"/>
</dbReference>
<evidence type="ECO:0000256" key="8">
    <source>
        <dbReference type="PROSITE-ProRule" id="PRU00169"/>
    </source>
</evidence>
<evidence type="ECO:0000313" key="13">
    <source>
        <dbReference type="Proteomes" id="UP000027466"/>
    </source>
</evidence>
<dbReference type="CDD" id="cd17620">
    <property type="entry name" value="REC_OmpR_KdpE-like"/>
    <property type="match status" value="1"/>
</dbReference>
<dbReference type="Gene3D" id="3.40.50.2300">
    <property type="match status" value="1"/>
</dbReference>
<feature type="DNA-binding region" description="OmpR/PhoB-type" evidence="9">
    <location>
        <begin position="131"/>
        <end position="230"/>
    </location>
</feature>
<protein>
    <submittedName>
        <fullName evidence="12">Fis family transcriptional regulator</fullName>
    </submittedName>
</protein>
<dbReference type="InterPro" id="IPR039420">
    <property type="entry name" value="WalR-like"/>
</dbReference>
<dbReference type="GO" id="GO:0045893">
    <property type="term" value="P:positive regulation of DNA-templated transcription"/>
    <property type="evidence" value="ECO:0007669"/>
    <property type="project" value="UniProtKB-ARBA"/>
</dbReference>
<feature type="modified residue" description="4-aspartylphosphate" evidence="8">
    <location>
        <position position="56"/>
    </location>
</feature>
<evidence type="ECO:0000256" key="7">
    <source>
        <dbReference type="ARBA" id="ARBA00023163"/>
    </source>
</evidence>
<keyword evidence="7" id="KW-0804">Transcription</keyword>
<dbReference type="Gene3D" id="6.10.250.690">
    <property type="match status" value="1"/>
</dbReference>
<evidence type="ECO:0000259" key="11">
    <source>
        <dbReference type="PROSITE" id="PS51755"/>
    </source>
</evidence>
<accession>A0A069PU79</accession>
<dbReference type="InterPro" id="IPR001789">
    <property type="entry name" value="Sig_transdc_resp-reg_receiver"/>
</dbReference>
<keyword evidence="3 8" id="KW-0597">Phosphoprotein</keyword>
<evidence type="ECO:0000313" key="12">
    <source>
        <dbReference type="EMBL" id="KDR44333.1"/>
    </source>
</evidence>
<dbReference type="InterPro" id="IPR001867">
    <property type="entry name" value="OmpR/PhoB-type_DNA-bd"/>
</dbReference>
<keyword evidence="13" id="KW-1185">Reference proteome</keyword>
<dbReference type="EMBL" id="JFHC01000003">
    <property type="protein sequence ID" value="KDR44333.1"/>
    <property type="molecule type" value="Genomic_DNA"/>
</dbReference>
<evidence type="ECO:0000256" key="3">
    <source>
        <dbReference type="ARBA" id="ARBA00022553"/>
    </source>
</evidence>
<dbReference type="CDD" id="cd00383">
    <property type="entry name" value="trans_reg_C"/>
    <property type="match status" value="1"/>
</dbReference>
<dbReference type="Proteomes" id="UP000027466">
    <property type="component" value="Unassembled WGS sequence"/>
</dbReference>
<feature type="domain" description="Response regulatory" evidence="10">
    <location>
        <begin position="7"/>
        <end position="120"/>
    </location>
</feature>
<keyword evidence="6 9" id="KW-0238">DNA-binding</keyword>
<dbReference type="Pfam" id="PF00072">
    <property type="entry name" value="Response_reg"/>
    <property type="match status" value="1"/>
</dbReference>
<dbReference type="InterPro" id="IPR011006">
    <property type="entry name" value="CheY-like_superfamily"/>
</dbReference>